<evidence type="ECO:0000313" key="3">
    <source>
        <dbReference type="EMBL" id="GAA4394166.1"/>
    </source>
</evidence>
<dbReference type="Gene3D" id="3.30.420.10">
    <property type="entry name" value="Ribonuclease H-like superfamily/Ribonuclease H"/>
    <property type="match status" value="1"/>
</dbReference>
<dbReference type="Pfam" id="PF00665">
    <property type="entry name" value="rve"/>
    <property type="match status" value="1"/>
</dbReference>
<dbReference type="InterPro" id="IPR009057">
    <property type="entry name" value="Homeodomain-like_sf"/>
</dbReference>
<proteinExistence type="predicted"/>
<dbReference type="InterPro" id="IPR001584">
    <property type="entry name" value="Integrase_cat-core"/>
</dbReference>
<sequence length="401" mass="45773">MVGSRNAGRVGRYGLAWEFEFRVWELRGQGLSIEEIASTVEKSATWVSRIISRRGGMPPRRIPPGSRARKGQHLTISDREAILAGLAAGYSMRTIAASLGVSPSTISREVARNRDRRLVGAGVDYSPARAQLKAVHRRHRVRPCKLATNARLRDWVQEKLSQQRWSPKLIALMLVEEFPDDVSMRVSHETIYQALYVQAKGGLRRELTTYLRTRRKQRKSRSSTERRGRISDMVNIADRPFDPDDRSVPGHWEGDEIIGKDHKSALVTVVERQTRYAVIIRLPDGHGPEPVARVIAERFGEFPTRMRKSLTWDQGVEMGQHKQITAATKMDVYFCDPHSPWQRGTNENTNGLIRGFFPKGTDFRDVTDEEVAHVEYLINTRPRPTLELQTPADMFEKLLMR</sequence>
<dbReference type="InterPro" id="IPR036397">
    <property type="entry name" value="RNaseH_sf"/>
</dbReference>
<dbReference type="PROSITE" id="PS50994">
    <property type="entry name" value="INTEGRASE"/>
    <property type="match status" value="1"/>
</dbReference>
<keyword evidence="1" id="KW-0233">DNA recombination</keyword>
<dbReference type="InterPro" id="IPR053392">
    <property type="entry name" value="Transposase_IS30-like"/>
</dbReference>
<keyword evidence="4" id="KW-1185">Reference proteome</keyword>
<organism evidence="3 4">
    <name type="scientific">Brevibacterium pityocampae</name>
    <dbReference type="NCBI Taxonomy" id="506594"/>
    <lineage>
        <taxon>Bacteria</taxon>
        <taxon>Bacillati</taxon>
        <taxon>Actinomycetota</taxon>
        <taxon>Actinomycetes</taxon>
        <taxon>Micrococcales</taxon>
        <taxon>Brevibacteriaceae</taxon>
        <taxon>Brevibacterium</taxon>
    </lineage>
</organism>
<dbReference type="PANTHER" id="PTHR10948:SF23">
    <property type="entry name" value="TRANSPOSASE INSI FOR INSERTION SEQUENCE ELEMENT IS30A-RELATED"/>
    <property type="match status" value="1"/>
</dbReference>
<dbReference type="InterPro" id="IPR051917">
    <property type="entry name" value="Transposase-Integrase"/>
</dbReference>
<dbReference type="Proteomes" id="UP001500642">
    <property type="component" value="Unassembled WGS sequence"/>
</dbReference>
<dbReference type="PANTHER" id="PTHR10948">
    <property type="entry name" value="TRANSPOSASE"/>
    <property type="match status" value="1"/>
</dbReference>
<accession>A0ABP8JPW3</accession>
<dbReference type="SUPFAM" id="SSF46689">
    <property type="entry name" value="Homeodomain-like"/>
    <property type="match status" value="1"/>
</dbReference>
<dbReference type="InterPro" id="IPR025246">
    <property type="entry name" value="IS30-like_HTH"/>
</dbReference>
<evidence type="ECO:0000259" key="2">
    <source>
        <dbReference type="PROSITE" id="PS50994"/>
    </source>
</evidence>
<dbReference type="EMBL" id="BAABGL010000023">
    <property type="protein sequence ID" value="GAA4394166.1"/>
    <property type="molecule type" value="Genomic_DNA"/>
</dbReference>
<dbReference type="Pfam" id="PF13936">
    <property type="entry name" value="HTH_38"/>
    <property type="match status" value="1"/>
</dbReference>
<dbReference type="NCBIfam" id="NF033563">
    <property type="entry name" value="transpos_IS30"/>
    <property type="match status" value="1"/>
</dbReference>
<gene>
    <name evidence="3" type="ORF">GCM10023167_23740</name>
</gene>
<protein>
    <submittedName>
        <fullName evidence="3">IS30 family transposase</fullName>
    </submittedName>
</protein>
<dbReference type="InterPro" id="IPR012337">
    <property type="entry name" value="RNaseH-like_sf"/>
</dbReference>
<dbReference type="SUPFAM" id="SSF53098">
    <property type="entry name" value="Ribonuclease H-like"/>
    <property type="match status" value="1"/>
</dbReference>
<feature type="domain" description="Integrase catalytic" evidence="2">
    <location>
        <begin position="245"/>
        <end position="399"/>
    </location>
</feature>
<name>A0ABP8JPW3_9MICO</name>
<reference evidence="4" key="1">
    <citation type="journal article" date="2019" name="Int. J. Syst. Evol. Microbiol.">
        <title>The Global Catalogue of Microorganisms (GCM) 10K type strain sequencing project: providing services to taxonomists for standard genome sequencing and annotation.</title>
        <authorList>
            <consortium name="The Broad Institute Genomics Platform"/>
            <consortium name="The Broad Institute Genome Sequencing Center for Infectious Disease"/>
            <person name="Wu L."/>
            <person name="Ma J."/>
        </authorList>
    </citation>
    <scope>NUCLEOTIDE SEQUENCE [LARGE SCALE GENOMIC DNA]</scope>
    <source>
        <strain evidence="4">JCM 17808</strain>
    </source>
</reference>
<evidence type="ECO:0000256" key="1">
    <source>
        <dbReference type="ARBA" id="ARBA00023172"/>
    </source>
</evidence>
<comment type="caution">
    <text evidence="3">The sequence shown here is derived from an EMBL/GenBank/DDBJ whole genome shotgun (WGS) entry which is preliminary data.</text>
</comment>
<evidence type="ECO:0000313" key="4">
    <source>
        <dbReference type="Proteomes" id="UP001500642"/>
    </source>
</evidence>